<feature type="domain" description="Reverse transcriptase" evidence="8">
    <location>
        <begin position="146"/>
        <end position="368"/>
    </location>
</feature>
<evidence type="ECO:0000256" key="6">
    <source>
        <dbReference type="ARBA" id="ARBA00022801"/>
    </source>
</evidence>
<accession>A0A5B6VC99</accession>
<dbReference type="GO" id="GO:0003964">
    <property type="term" value="F:RNA-directed DNA polymerase activity"/>
    <property type="evidence" value="ECO:0007669"/>
    <property type="project" value="UniProtKB-KW"/>
</dbReference>
<dbReference type="Gene3D" id="3.30.70.270">
    <property type="match status" value="2"/>
</dbReference>
<dbReference type="EMBL" id="SMMG02000007">
    <property type="protein sequence ID" value="KAA3466782.1"/>
    <property type="molecule type" value="Genomic_DNA"/>
</dbReference>
<dbReference type="Gene3D" id="3.10.10.10">
    <property type="entry name" value="HIV Type 1 Reverse Transcriptase, subunit A, domain 1"/>
    <property type="match status" value="1"/>
</dbReference>
<evidence type="ECO:0000256" key="2">
    <source>
        <dbReference type="ARBA" id="ARBA00022679"/>
    </source>
</evidence>
<proteinExistence type="predicted"/>
<dbReference type="CDD" id="cd01647">
    <property type="entry name" value="RT_LTR"/>
    <property type="match status" value="1"/>
</dbReference>
<dbReference type="InterPro" id="IPR050951">
    <property type="entry name" value="Retrovirus_Pol_polyprotein"/>
</dbReference>
<dbReference type="GO" id="GO:0004519">
    <property type="term" value="F:endonuclease activity"/>
    <property type="evidence" value="ECO:0007669"/>
    <property type="project" value="UniProtKB-KW"/>
</dbReference>
<evidence type="ECO:0000256" key="1">
    <source>
        <dbReference type="ARBA" id="ARBA00012493"/>
    </source>
</evidence>
<sequence length="570" mass="65359">MSVISPLGQSVVVNKLFRDVPLEAERVVFPTNLMELSFGEFDLILGMDWLVKHCENLDCAAKRMILKTSEDEEVIMIGERRNYLSNVISVLKAEKLVHKGCEAFLAYVSTSVVKELSVGNVRTVKEFPDVFPEELPGLPPNREVEFGIELLPGTAPVSITPYRMAPKELVELKAQIQELLDQGFIRPSVSVGSTGNVREEEGWVNAHLNKLTIKNKYLLPRTDDLFDQLRGASVFSKIDLRSGYHQLRVKEANVFKAAFRTRYGHYEFLVMPFGLTNAPATFMDMMNRVFHPYLDRFVVVFIDDILVYSRTEEKHDSHLRVVLQILREKQLYAKFSKCEVDPRKVEAILDWKSPKSVSEIQSFLGLAGYYRCFVEGFSLIAAPLIKLLRNGVPFVWTDKRQESFEKLKKILTKAPVLISPEAGKEFVVYCDASHTSLGCVLMQEGKVVAYASRQLRPHKVNYPTHDLELAIVVFALKIWRHYLYGEKSIIYTDHKSLKFLLTQKELNLRQRRWVELLKDYDCSIEYHLRKANVVADALSRKVISDLRAMFARLSLFEDGSLLAELQIKEK</sequence>
<dbReference type="InterPro" id="IPR041373">
    <property type="entry name" value="RT_RNaseH"/>
</dbReference>
<dbReference type="InterPro" id="IPR043128">
    <property type="entry name" value="Rev_trsase/Diguanyl_cyclase"/>
</dbReference>
<dbReference type="Pfam" id="PF17917">
    <property type="entry name" value="RT_RNaseH"/>
    <property type="match status" value="1"/>
</dbReference>
<dbReference type="OrthoDB" id="1733657at2759"/>
<dbReference type="InterPro" id="IPR000477">
    <property type="entry name" value="RT_dom"/>
</dbReference>
<dbReference type="InterPro" id="IPR021109">
    <property type="entry name" value="Peptidase_aspartic_dom_sf"/>
</dbReference>
<evidence type="ECO:0000256" key="4">
    <source>
        <dbReference type="ARBA" id="ARBA00022722"/>
    </source>
</evidence>
<dbReference type="AlphaFoldDB" id="A0A5B6VC99"/>
<dbReference type="CDD" id="cd09274">
    <property type="entry name" value="RNase_HI_RT_Ty3"/>
    <property type="match status" value="1"/>
</dbReference>
<evidence type="ECO:0000313" key="9">
    <source>
        <dbReference type="EMBL" id="KAA3466782.1"/>
    </source>
</evidence>
<dbReference type="Pfam" id="PF08284">
    <property type="entry name" value="RVP_2"/>
    <property type="match status" value="1"/>
</dbReference>
<comment type="caution">
    <text evidence="9">The sequence shown here is derived from an EMBL/GenBank/DDBJ whole genome shotgun (WGS) entry which is preliminary data.</text>
</comment>
<evidence type="ECO:0000259" key="8">
    <source>
        <dbReference type="PROSITE" id="PS50878"/>
    </source>
</evidence>
<dbReference type="SUPFAM" id="SSF56672">
    <property type="entry name" value="DNA/RNA polymerases"/>
    <property type="match status" value="1"/>
</dbReference>
<dbReference type="PROSITE" id="PS50878">
    <property type="entry name" value="RT_POL"/>
    <property type="match status" value="1"/>
</dbReference>
<keyword evidence="7" id="KW-0695">RNA-directed DNA polymerase</keyword>
<dbReference type="Gene3D" id="2.40.70.10">
    <property type="entry name" value="Acid Proteases"/>
    <property type="match status" value="1"/>
</dbReference>
<evidence type="ECO:0000256" key="5">
    <source>
        <dbReference type="ARBA" id="ARBA00022759"/>
    </source>
</evidence>
<dbReference type="GO" id="GO:0016787">
    <property type="term" value="F:hydrolase activity"/>
    <property type="evidence" value="ECO:0007669"/>
    <property type="project" value="UniProtKB-KW"/>
</dbReference>
<dbReference type="Proteomes" id="UP000325315">
    <property type="component" value="Unassembled WGS sequence"/>
</dbReference>
<keyword evidence="2" id="KW-0808">Transferase</keyword>
<evidence type="ECO:0000256" key="3">
    <source>
        <dbReference type="ARBA" id="ARBA00022695"/>
    </source>
</evidence>
<keyword evidence="4" id="KW-0540">Nuclease</keyword>
<protein>
    <recommendedName>
        <fullName evidence="1">RNA-directed DNA polymerase</fullName>
        <ecNumber evidence="1">2.7.7.49</ecNumber>
    </recommendedName>
</protein>
<reference evidence="10" key="1">
    <citation type="journal article" date="2019" name="Plant Biotechnol. J.">
        <title>Genome sequencing of the Australian wild diploid species Gossypium australe highlights disease resistance and delayed gland morphogenesis.</title>
        <authorList>
            <person name="Cai Y."/>
            <person name="Cai X."/>
            <person name="Wang Q."/>
            <person name="Wang P."/>
            <person name="Zhang Y."/>
            <person name="Cai C."/>
            <person name="Xu Y."/>
            <person name="Wang K."/>
            <person name="Zhou Z."/>
            <person name="Wang C."/>
            <person name="Geng S."/>
            <person name="Li B."/>
            <person name="Dong Q."/>
            <person name="Hou Y."/>
            <person name="Wang H."/>
            <person name="Ai P."/>
            <person name="Liu Z."/>
            <person name="Yi F."/>
            <person name="Sun M."/>
            <person name="An G."/>
            <person name="Cheng J."/>
            <person name="Zhang Y."/>
            <person name="Shi Q."/>
            <person name="Xie Y."/>
            <person name="Shi X."/>
            <person name="Chang Y."/>
            <person name="Huang F."/>
            <person name="Chen Y."/>
            <person name="Hong S."/>
            <person name="Mi L."/>
            <person name="Sun Q."/>
            <person name="Zhang L."/>
            <person name="Zhou B."/>
            <person name="Peng R."/>
            <person name="Zhang X."/>
            <person name="Liu F."/>
        </authorList>
    </citation>
    <scope>NUCLEOTIDE SEQUENCE [LARGE SCALE GENOMIC DNA]</scope>
    <source>
        <strain evidence="10">cv. PA1801</strain>
    </source>
</reference>
<evidence type="ECO:0000256" key="7">
    <source>
        <dbReference type="ARBA" id="ARBA00022918"/>
    </source>
</evidence>
<organism evidence="9 10">
    <name type="scientific">Gossypium australe</name>
    <dbReference type="NCBI Taxonomy" id="47621"/>
    <lineage>
        <taxon>Eukaryota</taxon>
        <taxon>Viridiplantae</taxon>
        <taxon>Streptophyta</taxon>
        <taxon>Embryophyta</taxon>
        <taxon>Tracheophyta</taxon>
        <taxon>Spermatophyta</taxon>
        <taxon>Magnoliopsida</taxon>
        <taxon>eudicotyledons</taxon>
        <taxon>Gunneridae</taxon>
        <taxon>Pentapetalae</taxon>
        <taxon>rosids</taxon>
        <taxon>malvids</taxon>
        <taxon>Malvales</taxon>
        <taxon>Malvaceae</taxon>
        <taxon>Malvoideae</taxon>
        <taxon>Gossypium</taxon>
    </lineage>
</organism>
<keyword evidence="6" id="KW-0378">Hydrolase</keyword>
<name>A0A5B6VC99_9ROSI</name>
<dbReference type="FunFam" id="3.30.70.270:FF:000020">
    <property type="entry name" value="Transposon Tf2-6 polyprotein-like Protein"/>
    <property type="match status" value="1"/>
</dbReference>
<gene>
    <name evidence="9" type="ORF">EPI10_001850</name>
</gene>
<dbReference type="InterPro" id="IPR043502">
    <property type="entry name" value="DNA/RNA_pol_sf"/>
</dbReference>
<dbReference type="Pfam" id="PF00078">
    <property type="entry name" value="RVT_1"/>
    <property type="match status" value="1"/>
</dbReference>
<keyword evidence="3" id="KW-0548">Nucleotidyltransferase</keyword>
<dbReference type="EC" id="2.7.7.49" evidence="1"/>
<dbReference type="PANTHER" id="PTHR37984:SF5">
    <property type="entry name" value="PROTEIN NYNRIN-LIKE"/>
    <property type="match status" value="1"/>
</dbReference>
<keyword evidence="5" id="KW-0255">Endonuclease</keyword>
<evidence type="ECO:0000313" key="10">
    <source>
        <dbReference type="Proteomes" id="UP000325315"/>
    </source>
</evidence>
<dbReference type="PANTHER" id="PTHR37984">
    <property type="entry name" value="PROTEIN CBG26694"/>
    <property type="match status" value="1"/>
</dbReference>
<keyword evidence="10" id="KW-1185">Reference proteome</keyword>